<evidence type="ECO:0000313" key="2">
    <source>
        <dbReference type="Proteomes" id="UP000299102"/>
    </source>
</evidence>
<dbReference type="AlphaFoldDB" id="A0A4C1YM32"/>
<protein>
    <submittedName>
        <fullName evidence="1">Uncharacterized protein</fullName>
    </submittedName>
</protein>
<evidence type="ECO:0000313" key="1">
    <source>
        <dbReference type="EMBL" id="GBP75447.1"/>
    </source>
</evidence>
<organism evidence="1 2">
    <name type="scientific">Eumeta variegata</name>
    <name type="common">Bagworm moth</name>
    <name type="synonym">Eumeta japonica</name>
    <dbReference type="NCBI Taxonomy" id="151549"/>
    <lineage>
        <taxon>Eukaryota</taxon>
        <taxon>Metazoa</taxon>
        <taxon>Ecdysozoa</taxon>
        <taxon>Arthropoda</taxon>
        <taxon>Hexapoda</taxon>
        <taxon>Insecta</taxon>
        <taxon>Pterygota</taxon>
        <taxon>Neoptera</taxon>
        <taxon>Endopterygota</taxon>
        <taxon>Lepidoptera</taxon>
        <taxon>Glossata</taxon>
        <taxon>Ditrysia</taxon>
        <taxon>Tineoidea</taxon>
        <taxon>Psychidae</taxon>
        <taxon>Oiketicinae</taxon>
        <taxon>Eumeta</taxon>
    </lineage>
</organism>
<proteinExistence type="predicted"/>
<reference evidence="1 2" key="1">
    <citation type="journal article" date="2019" name="Commun. Biol.">
        <title>The bagworm genome reveals a unique fibroin gene that provides high tensile strength.</title>
        <authorList>
            <person name="Kono N."/>
            <person name="Nakamura H."/>
            <person name="Ohtoshi R."/>
            <person name="Tomita M."/>
            <person name="Numata K."/>
            <person name="Arakawa K."/>
        </authorList>
    </citation>
    <scope>NUCLEOTIDE SEQUENCE [LARGE SCALE GENOMIC DNA]</scope>
</reference>
<name>A0A4C1YM32_EUMVA</name>
<sequence>MQSQIHLEGSVLRGFNEFQENIRRQISMSISGSTSYQTVSVCNGFVFVMAMHDEIRKVSCSFFLGVIECQYEHASHAHKHSRLRRNPRSHQCVAGLLPWNRIFDEEAMRLVEGSCGLKEVEWAIGALTHWTKDNSCNCYFTSVFSVRQEGLLCDNTMFLTCSHGCERNRKNVLDSPKPKLYSDISLVQIGTVTSAENANCKRAGEQIRKSRPADIQIETGTKYFVWILYSRALPNKGIKAVGKGGVRIFNLPRNALANPPVYIYIFIIVSGPTQTTLKGTALEGINFSMVNGFD</sequence>
<comment type="caution">
    <text evidence="1">The sequence shown here is derived from an EMBL/GenBank/DDBJ whole genome shotgun (WGS) entry which is preliminary data.</text>
</comment>
<gene>
    <name evidence="1" type="ORF">EVAR_53259_1</name>
</gene>
<dbReference type="EMBL" id="BGZK01001249">
    <property type="protein sequence ID" value="GBP75447.1"/>
    <property type="molecule type" value="Genomic_DNA"/>
</dbReference>
<dbReference type="Proteomes" id="UP000299102">
    <property type="component" value="Unassembled WGS sequence"/>
</dbReference>
<keyword evidence="2" id="KW-1185">Reference proteome</keyword>
<accession>A0A4C1YM32</accession>